<organism evidence="8 9">
    <name type="scientific">Wallemia hederae</name>
    <dbReference type="NCBI Taxonomy" id="1540922"/>
    <lineage>
        <taxon>Eukaryota</taxon>
        <taxon>Fungi</taxon>
        <taxon>Dikarya</taxon>
        <taxon>Basidiomycota</taxon>
        <taxon>Wallemiomycotina</taxon>
        <taxon>Wallemiomycetes</taxon>
        <taxon>Wallemiales</taxon>
        <taxon>Wallemiaceae</taxon>
        <taxon>Wallemia</taxon>
    </lineage>
</organism>
<evidence type="ECO:0008006" key="10">
    <source>
        <dbReference type="Google" id="ProtNLM"/>
    </source>
</evidence>
<dbReference type="Proteomes" id="UP000310189">
    <property type="component" value="Unassembled WGS sequence"/>
</dbReference>
<evidence type="ECO:0000256" key="1">
    <source>
        <dbReference type="ARBA" id="ARBA00001947"/>
    </source>
</evidence>
<dbReference type="OrthoDB" id="1879366at2759"/>
<dbReference type="EMBL" id="SPNW01000009">
    <property type="protein sequence ID" value="TIA91967.1"/>
    <property type="molecule type" value="Genomic_DNA"/>
</dbReference>
<keyword evidence="3 5" id="KW-0862">Zinc</keyword>
<dbReference type="Pfam" id="PF00107">
    <property type="entry name" value="ADH_zinc_N"/>
    <property type="match status" value="1"/>
</dbReference>
<dbReference type="InterPro" id="IPR047109">
    <property type="entry name" value="CAD-like"/>
</dbReference>
<dbReference type="GO" id="GO:0008270">
    <property type="term" value="F:zinc ion binding"/>
    <property type="evidence" value="ECO:0007669"/>
    <property type="project" value="InterPro"/>
</dbReference>
<dbReference type="AlphaFoldDB" id="A0A4T0FSZ7"/>
<dbReference type="CDD" id="cd05283">
    <property type="entry name" value="CAD1"/>
    <property type="match status" value="1"/>
</dbReference>
<accession>A0A4T0FSZ7</accession>
<feature type="domain" description="Alcohol dehydrogenase-like C-terminal" evidence="6">
    <location>
        <begin position="193"/>
        <end position="320"/>
    </location>
</feature>
<keyword evidence="9" id="KW-1185">Reference proteome</keyword>
<dbReference type="InterPro" id="IPR011032">
    <property type="entry name" value="GroES-like_sf"/>
</dbReference>
<dbReference type="PANTHER" id="PTHR42683">
    <property type="entry name" value="ALDEHYDE REDUCTASE"/>
    <property type="match status" value="1"/>
</dbReference>
<evidence type="ECO:0000313" key="8">
    <source>
        <dbReference type="EMBL" id="TIA91967.1"/>
    </source>
</evidence>
<keyword evidence="2 5" id="KW-0479">Metal-binding</keyword>
<evidence type="ECO:0000256" key="4">
    <source>
        <dbReference type="ARBA" id="ARBA00023002"/>
    </source>
</evidence>
<feature type="domain" description="Alcohol dehydrogenase-like N-terminal" evidence="7">
    <location>
        <begin position="48"/>
        <end position="154"/>
    </location>
</feature>
<dbReference type="Gene3D" id="3.90.180.10">
    <property type="entry name" value="Medium-chain alcohol dehydrogenases, catalytic domain"/>
    <property type="match status" value="1"/>
</dbReference>
<dbReference type="Pfam" id="PF08240">
    <property type="entry name" value="ADH_N"/>
    <property type="match status" value="1"/>
</dbReference>
<dbReference type="InterPro" id="IPR013154">
    <property type="entry name" value="ADH-like_N"/>
</dbReference>
<evidence type="ECO:0000256" key="2">
    <source>
        <dbReference type="ARBA" id="ARBA00022723"/>
    </source>
</evidence>
<protein>
    <recommendedName>
        <fullName evidence="10">Enoyl reductase (ER) domain-containing protein</fullName>
    </recommendedName>
</protein>
<dbReference type="SUPFAM" id="SSF50129">
    <property type="entry name" value="GroES-like"/>
    <property type="match status" value="1"/>
</dbReference>
<proteinExistence type="inferred from homology"/>
<evidence type="ECO:0000313" key="9">
    <source>
        <dbReference type="Proteomes" id="UP000310189"/>
    </source>
</evidence>
<dbReference type="FunFam" id="3.40.50.720:FF:000022">
    <property type="entry name" value="Cinnamyl alcohol dehydrogenase"/>
    <property type="match status" value="1"/>
</dbReference>
<name>A0A4T0FSZ7_9BASI</name>
<dbReference type="Gene3D" id="3.40.50.720">
    <property type="entry name" value="NAD(P)-binding Rossmann-like Domain"/>
    <property type="match status" value="1"/>
</dbReference>
<sequence length="360" mass="40179">MPPRRQLKPRKARNRIPYSSTLLTEFKAFRGTKEGKVVESTGRVGNVGPNDVLIRMTHAGLCFTDVHYIEAGNVLGHEPVGVAEQVGSEVKHIKVNDVVAYGYNHHSCNTCDECRQGNDTLCPERALYGMADLDFGGFGKYALIPENFVHKMPENMKPEHCAPLNCAGATVFAPFLKFDIKPIHRVGIIGIGGLGHLALQVANKWGCDVTAFTTSESKSAEAKSFGANNVIVTKRADGSSFVPEREEDKFDFIICTVSSQVPWDEYIDCLKTRGQIIPLGVDFGKFETNRYFSLLARENKVGGNIVSTRYQHQKMLEFCARHGIKPAVEVLDLTEKNINTAFERLQKNDVRYRFVLKHLE</sequence>
<comment type="cofactor">
    <cofactor evidence="1 5">
        <name>Zn(2+)</name>
        <dbReference type="ChEBI" id="CHEBI:29105"/>
    </cofactor>
</comment>
<evidence type="ECO:0000259" key="6">
    <source>
        <dbReference type="Pfam" id="PF00107"/>
    </source>
</evidence>
<evidence type="ECO:0000256" key="3">
    <source>
        <dbReference type="ARBA" id="ARBA00022833"/>
    </source>
</evidence>
<dbReference type="SUPFAM" id="SSF51735">
    <property type="entry name" value="NAD(P)-binding Rossmann-fold domains"/>
    <property type="match status" value="1"/>
</dbReference>
<evidence type="ECO:0000256" key="5">
    <source>
        <dbReference type="RuleBase" id="RU361277"/>
    </source>
</evidence>
<dbReference type="InterPro" id="IPR002328">
    <property type="entry name" value="ADH_Zn_CS"/>
</dbReference>
<dbReference type="PROSITE" id="PS00059">
    <property type="entry name" value="ADH_ZINC"/>
    <property type="match status" value="1"/>
</dbReference>
<gene>
    <name evidence="8" type="ORF">E3P99_00806</name>
</gene>
<keyword evidence="4" id="KW-0560">Oxidoreductase</keyword>
<dbReference type="InterPro" id="IPR013149">
    <property type="entry name" value="ADH-like_C"/>
</dbReference>
<comment type="similarity">
    <text evidence="5">Belongs to the zinc-containing alcohol dehydrogenase family.</text>
</comment>
<dbReference type="InterPro" id="IPR036291">
    <property type="entry name" value="NAD(P)-bd_dom_sf"/>
</dbReference>
<evidence type="ECO:0000259" key="7">
    <source>
        <dbReference type="Pfam" id="PF08240"/>
    </source>
</evidence>
<reference evidence="8 9" key="1">
    <citation type="submission" date="2019-03" db="EMBL/GenBank/DDBJ databases">
        <title>Sequencing 23 genomes of Wallemia ichthyophaga.</title>
        <authorList>
            <person name="Gostincar C."/>
        </authorList>
    </citation>
    <scope>NUCLEOTIDE SEQUENCE [LARGE SCALE GENOMIC DNA]</scope>
    <source>
        <strain evidence="8 9">EXF-5753</strain>
    </source>
</reference>
<dbReference type="GO" id="GO:0016616">
    <property type="term" value="F:oxidoreductase activity, acting on the CH-OH group of donors, NAD or NADP as acceptor"/>
    <property type="evidence" value="ECO:0007669"/>
    <property type="project" value="InterPro"/>
</dbReference>
<comment type="caution">
    <text evidence="8">The sequence shown here is derived from an EMBL/GenBank/DDBJ whole genome shotgun (WGS) entry which is preliminary data.</text>
</comment>